<dbReference type="EMBL" id="GADI01001625">
    <property type="protein sequence ID" value="JAA72183.1"/>
    <property type="molecule type" value="mRNA"/>
</dbReference>
<dbReference type="AlphaFoldDB" id="A0A0K8RMS9"/>
<organism evidence="2">
    <name type="scientific">Ixodes ricinus</name>
    <name type="common">Common tick</name>
    <name type="synonym">Acarus ricinus</name>
    <dbReference type="NCBI Taxonomy" id="34613"/>
    <lineage>
        <taxon>Eukaryota</taxon>
        <taxon>Metazoa</taxon>
        <taxon>Ecdysozoa</taxon>
        <taxon>Arthropoda</taxon>
        <taxon>Chelicerata</taxon>
        <taxon>Arachnida</taxon>
        <taxon>Acari</taxon>
        <taxon>Parasitiformes</taxon>
        <taxon>Ixodida</taxon>
        <taxon>Ixodoidea</taxon>
        <taxon>Ixodidae</taxon>
        <taxon>Ixodinae</taxon>
        <taxon>Ixodes</taxon>
    </lineage>
</organism>
<feature type="chain" id="PRO_5005518414" evidence="1">
    <location>
        <begin position="20"/>
        <end position="220"/>
    </location>
</feature>
<proteinExistence type="evidence at transcript level"/>
<evidence type="ECO:0000256" key="1">
    <source>
        <dbReference type="SAM" id="SignalP"/>
    </source>
</evidence>
<sequence length="220" mass="25208">MRSFISSLLFASLSFVVLQDKISEASKKVKKGACNLPDQPVVTIGYLLYDFGFTTKGEPTTDIEEWLGIVRKRATRVLQYHRVNIKLENTNVTQLGREMSSILDNWTSGGPNVNPYMVLKHIKDLMGKGNTDIVCLVTQVPTRTVYTYGFGSYEQLCGNAVPMFLTYNKTDVNDTGDHFGLIIINSLNIFNFYTWDQLSEVKKYEYFSNCSVQRFKREWF</sequence>
<protein>
    <submittedName>
        <fullName evidence="2">Putative ixodes 26 kDa salivary protein</fullName>
    </submittedName>
</protein>
<accession>A0A0K8RMS9</accession>
<feature type="signal peptide" evidence="1">
    <location>
        <begin position="1"/>
        <end position="19"/>
    </location>
</feature>
<reference evidence="2" key="1">
    <citation type="submission" date="2012-12" db="EMBL/GenBank/DDBJ databases">
        <title>Identification and characterization of a phenylalanine ammonia-lyase gene family in Isatis indigotica Fort.</title>
        <authorList>
            <person name="Liu Q."/>
            <person name="Chen J."/>
            <person name="Zhou X."/>
            <person name="Di P."/>
            <person name="Xiao Y."/>
            <person name="Xuan H."/>
            <person name="Zhang L."/>
            <person name="Chen W."/>
        </authorList>
    </citation>
    <scope>NUCLEOTIDE SEQUENCE</scope>
    <source>
        <tissue evidence="2">Salivary gland</tissue>
    </source>
</reference>
<evidence type="ECO:0000313" key="2">
    <source>
        <dbReference type="EMBL" id="JAA72183.1"/>
    </source>
</evidence>
<keyword evidence="1" id="KW-0732">Signal</keyword>
<name>A0A0K8RMS9_IXORI</name>